<evidence type="ECO:0000313" key="1">
    <source>
        <dbReference type="EnsemblMetazoa" id="XP_022667402"/>
    </source>
</evidence>
<organism evidence="1 2">
    <name type="scientific">Varroa destructor</name>
    <name type="common">Honeybee mite</name>
    <dbReference type="NCBI Taxonomy" id="109461"/>
    <lineage>
        <taxon>Eukaryota</taxon>
        <taxon>Metazoa</taxon>
        <taxon>Ecdysozoa</taxon>
        <taxon>Arthropoda</taxon>
        <taxon>Chelicerata</taxon>
        <taxon>Arachnida</taxon>
        <taxon>Acari</taxon>
        <taxon>Parasitiformes</taxon>
        <taxon>Mesostigmata</taxon>
        <taxon>Gamasina</taxon>
        <taxon>Dermanyssoidea</taxon>
        <taxon>Varroidae</taxon>
        <taxon>Varroa</taxon>
    </lineage>
</organism>
<dbReference type="Proteomes" id="UP000594260">
    <property type="component" value="Unplaced"/>
</dbReference>
<dbReference type="AlphaFoldDB" id="A0A7M7KY32"/>
<sequence>MQSTELRHSLTHSLTHSLARLLACLFARHIGHNDSGCRLLFLLFACLSPMTWCSDLWDLASPVIVDGWLVASRISRTSQRHSNHVSTNMNFLKARRSRTDQSVIGDGVVVYSNRQAKTKSSATSVEQLELRGKVTRLQAYASRSEDVVVGACNIVVCYLCYVCVMVSE</sequence>
<proteinExistence type="predicted"/>
<evidence type="ECO:0000313" key="2">
    <source>
        <dbReference type="Proteomes" id="UP000594260"/>
    </source>
</evidence>
<accession>A0A7M7KY32</accession>
<dbReference type="RefSeq" id="XP_022667402.1">
    <property type="nucleotide sequence ID" value="XM_022811667.1"/>
</dbReference>
<reference evidence="1" key="1">
    <citation type="submission" date="2021-01" db="UniProtKB">
        <authorList>
            <consortium name="EnsemblMetazoa"/>
        </authorList>
    </citation>
    <scope>IDENTIFICATION</scope>
</reference>
<dbReference type="GeneID" id="111252963"/>
<dbReference type="EnsemblMetazoa" id="XM_022811667">
    <property type="protein sequence ID" value="XP_022667402"/>
    <property type="gene ID" value="LOC111252963"/>
</dbReference>
<protein>
    <submittedName>
        <fullName evidence="1">Uncharacterized protein</fullName>
    </submittedName>
</protein>
<name>A0A7M7KY32_VARDE</name>
<dbReference type="KEGG" id="vde:111252963"/>
<keyword evidence="2" id="KW-1185">Reference proteome</keyword>
<dbReference type="InParanoid" id="A0A7M7KY32"/>